<feature type="transmembrane region" description="Helical" evidence="8">
    <location>
        <begin position="84"/>
        <end position="108"/>
    </location>
</feature>
<evidence type="ECO:0000256" key="1">
    <source>
        <dbReference type="ARBA" id="ARBA00004651"/>
    </source>
</evidence>
<dbReference type="NCBIfam" id="TIGR04178">
    <property type="entry name" value="exo_archaeo"/>
    <property type="match status" value="1"/>
</dbReference>
<dbReference type="InterPro" id="IPR026323">
    <property type="entry name" value="Exosortase-related_prot_XrtF"/>
</dbReference>
<dbReference type="GO" id="GO:0008233">
    <property type="term" value="F:peptidase activity"/>
    <property type="evidence" value="ECO:0007669"/>
    <property type="project" value="UniProtKB-KW"/>
</dbReference>
<accession>A0A2W7IAH9</accession>
<keyword evidence="10" id="KW-1185">Reference proteome</keyword>
<dbReference type="GO" id="GO:0006508">
    <property type="term" value="P:proteolysis"/>
    <property type="evidence" value="ECO:0007669"/>
    <property type="project" value="UniProtKB-KW"/>
</dbReference>
<feature type="transmembrane region" description="Helical" evidence="8">
    <location>
        <begin position="115"/>
        <end position="142"/>
    </location>
</feature>
<comment type="caution">
    <text evidence="9">The sequence shown here is derived from an EMBL/GenBank/DDBJ whole genome shotgun (WGS) entry which is preliminary data.</text>
</comment>
<gene>
    <name evidence="9" type="ORF">LX95_00015</name>
</gene>
<evidence type="ECO:0000256" key="7">
    <source>
        <dbReference type="ARBA" id="ARBA00023136"/>
    </source>
</evidence>
<dbReference type="InterPro" id="IPR019127">
    <property type="entry name" value="Exosortase"/>
</dbReference>
<dbReference type="Proteomes" id="UP000249542">
    <property type="component" value="Unassembled WGS sequence"/>
</dbReference>
<evidence type="ECO:0000256" key="6">
    <source>
        <dbReference type="ARBA" id="ARBA00022989"/>
    </source>
</evidence>
<evidence type="ECO:0000256" key="3">
    <source>
        <dbReference type="ARBA" id="ARBA00022670"/>
    </source>
</evidence>
<evidence type="ECO:0000313" key="10">
    <source>
        <dbReference type="Proteomes" id="UP000249542"/>
    </source>
</evidence>
<comment type="subcellular location">
    <subcellularLocation>
        <location evidence="1">Cell membrane</location>
        <topology evidence="1">Multi-pass membrane protein</topology>
    </subcellularLocation>
</comment>
<evidence type="ECO:0000256" key="2">
    <source>
        <dbReference type="ARBA" id="ARBA00022475"/>
    </source>
</evidence>
<keyword evidence="5" id="KW-0378">Hydrolase</keyword>
<keyword evidence="3" id="KW-0645">Protease</keyword>
<sequence length="183" mass="21122">MIELIKKNKAVVKFLLLFGGSYVILALGYQYYLTHFSSQEYYPDYITHLVTKQSKYVVESLGYDVRIAPHPNDLSMKFIVNNNYVARIVEGCNAISVMVLFVAFIIAFHNSFKKTFLFAFTGATLIYALNIIRVGLLCIGIHEYPEYASFLHDIVFPGFIYGVVFLLWMIWVRMSTERKKVNT</sequence>
<keyword evidence="6 8" id="KW-1133">Transmembrane helix</keyword>
<keyword evidence="7 8" id="KW-0472">Membrane</keyword>
<dbReference type="GO" id="GO:0005886">
    <property type="term" value="C:plasma membrane"/>
    <property type="evidence" value="ECO:0007669"/>
    <property type="project" value="UniProtKB-SubCell"/>
</dbReference>
<dbReference type="AlphaFoldDB" id="A0A2W7IAH9"/>
<dbReference type="RefSeq" id="WP_111539391.1">
    <property type="nucleotide sequence ID" value="NZ_QKYV01000001.1"/>
</dbReference>
<organism evidence="9 10">
    <name type="scientific">Mesonia algae</name>
    <dbReference type="NCBI Taxonomy" id="213248"/>
    <lineage>
        <taxon>Bacteria</taxon>
        <taxon>Pseudomonadati</taxon>
        <taxon>Bacteroidota</taxon>
        <taxon>Flavobacteriia</taxon>
        <taxon>Flavobacteriales</taxon>
        <taxon>Flavobacteriaceae</taxon>
        <taxon>Mesonia</taxon>
    </lineage>
</organism>
<dbReference type="Pfam" id="PF09721">
    <property type="entry name" value="Exosortase_EpsH"/>
    <property type="match status" value="1"/>
</dbReference>
<evidence type="ECO:0000256" key="5">
    <source>
        <dbReference type="ARBA" id="ARBA00022801"/>
    </source>
</evidence>
<dbReference type="EMBL" id="QKYV01000001">
    <property type="protein sequence ID" value="PZW43694.1"/>
    <property type="molecule type" value="Genomic_DNA"/>
</dbReference>
<proteinExistence type="predicted"/>
<name>A0A2W7IAH9_9FLAO</name>
<dbReference type="NCBIfam" id="TIGR04128">
    <property type="entry name" value="exoso_Fjoh_1448"/>
    <property type="match status" value="1"/>
</dbReference>
<reference evidence="9 10" key="1">
    <citation type="submission" date="2018-06" db="EMBL/GenBank/DDBJ databases">
        <title>Genomic Encyclopedia of Archaeal and Bacterial Type Strains, Phase II (KMG-II): from individual species to whole genera.</title>
        <authorList>
            <person name="Goeker M."/>
        </authorList>
    </citation>
    <scope>NUCLEOTIDE SEQUENCE [LARGE SCALE GENOMIC DNA]</scope>
    <source>
        <strain evidence="9 10">DSM 15361</strain>
    </source>
</reference>
<feature type="transmembrane region" description="Helical" evidence="8">
    <location>
        <begin position="154"/>
        <end position="172"/>
    </location>
</feature>
<protein>
    <submittedName>
        <fullName evidence="9">Exosortase family protein XrtF</fullName>
    </submittedName>
</protein>
<keyword evidence="2" id="KW-1003">Cell membrane</keyword>
<dbReference type="InterPro" id="IPR026392">
    <property type="entry name" value="Exo/Archaeosortase_dom"/>
</dbReference>
<keyword evidence="4 8" id="KW-0812">Transmembrane</keyword>
<evidence type="ECO:0000256" key="4">
    <source>
        <dbReference type="ARBA" id="ARBA00022692"/>
    </source>
</evidence>
<evidence type="ECO:0000256" key="8">
    <source>
        <dbReference type="SAM" id="Phobius"/>
    </source>
</evidence>
<evidence type="ECO:0000313" key="9">
    <source>
        <dbReference type="EMBL" id="PZW43694.1"/>
    </source>
</evidence>
<feature type="transmembrane region" description="Helical" evidence="8">
    <location>
        <begin position="12"/>
        <end position="32"/>
    </location>
</feature>